<feature type="transmembrane region" description="Helical" evidence="6">
    <location>
        <begin position="70"/>
        <end position="92"/>
    </location>
</feature>
<keyword evidence="4 6" id="KW-1133">Transmembrane helix</keyword>
<dbReference type="GO" id="GO:0016020">
    <property type="term" value="C:membrane"/>
    <property type="evidence" value="ECO:0007669"/>
    <property type="project" value="UniProtKB-SubCell"/>
</dbReference>
<dbReference type="Proteomes" id="UP000199577">
    <property type="component" value="Unassembled WGS sequence"/>
</dbReference>
<keyword evidence="5 6" id="KW-0472">Membrane</keyword>
<evidence type="ECO:0000256" key="1">
    <source>
        <dbReference type="ARBA" id="ARBA00004141"/>
    </source>
</evidence>
<dbReference type="EMBL" id="FOLL01000006">
    <property type="protein sequence ID" value="SFC20645.1"/>
    <property type="molecule type" value="Genomic_DNA"/>
</dbReference>
<evidence type="ECO:0000256" key="2">
    <source>
        <dbReference type="ARBA" id="ARBA00009694"/>
    </source>
</evidence>
<evidence type="ECO:0000256" key="3">
    <source>
        <dbReference type="ARBA" id="ARBA00022692"/>
    </source>
</evidence>
<name>A0A1I1HAA2_9SPHI</name>
<dbReference type="InterPro" id="IPR006696">
    <property type="entry name" value="DUF423"/>
</dbReference>
<comment type="similarity">
    <text evidence="2">Belongs to the UPF0382 family.</text>
</comment>
<comment type="subcellular location">
    <subcellularLocation>
        <location evidence="1">Membrane</location>
        <topology evidence="1">Multi-pass membrane protein</topology>
    </subcellularLocation>
</comment>
<evidence type="ECO:0000256" key="6">
    <source>
        <dbReference type="SAM" id="Phobius"/>
    </source>
</evidence>
<dbReference type="STRING" id="623281.SAMN05421747_10679"/>
<protein>
    <submittedName>
        <fullName evidence="7">Uncharacterized membrane protein YgdD, TMEM256/DUF423 family</fullName>
    </submittedName>
</protein>
<accession>A0A1I1HAA2</accession>
<evidence type="ECO:0000256" key="4">
    <source>
        <dbReference type="ARBA" id="ARBA00022989"/>
    </source>
</evidence>
<keyword evidence="3 6" id="KW-0812">Transmembrane</keyword>
<keyword evidence="8" id="KW-1185">Reference proteome</keyword>
<dbReference type="PANTHER" id="PTHR43461:SF1">
    <property type="entry name" value="TRANSMEMBRANE PROTEIN 256"/>
    <property type="match status" value="1"/>
</dbReference>
<feature type="transmembrane region" description="Helical" evidence="6">
    <location>
        <begin position="45"/>
        <end position="63"/>
    </location>
</feature>
<proteinExistence type="inferred from homology"/>
<dbReference type="PANTHER" id="PTHR43461">
    <property type="entry name" value="TRANSMEMBRANE PROTEIN 256"/>
    <property type="match status" value="1"/>
</dbReference>
<gene>
    <name evidence="7" type="ORF">SAMN05421747_10679</name>
</gene>
<evidence type="ECO:0000313" key="8">
    <source>
        <dbReference type="Proteomes" id="UP000199577"/>
    </source>
</evidence>
<dbReference type="OrthoDB" id="9802121at2"/>
<dbReference type="RefSeq" id="WP_090973156.1">
    <property type="nucleotide sequence ID" value="NZ_FOLL01000006.1"/>
</dbReference>
<sequence length="124" mass="12961">MLALLFGAAFGLTAVVFGAFGAHALKKKFTADQRESFETGVRYQFYHALALLITGFAQTAGLISPGPYTILFIAGTILFSFSIYGLCLTAVSGAKWRFLGPVTPIGGLLLAAGWVALLVAVATG</sequence>
<organism evidence="7 8">
    <name type="scientific">Parapedobacter composti</name>
    <dbReference type="NCBI Taxonomy" id="623281"/>
    <lineage>
        <taxon>Bacteria</taxon>
        <taxon>Pseudomonadati</taxon>
        <taxon>Bacteroidota</taxon>
        <taxon>Sphingobacteriia</taxon>
        <taxon>Sphingobacteriales</taxon>
        <taxon>Sphingobacteriaceae</taxon>
        <taxon>Parapedobacter</taxon>
    </lineage>
</organism>
<reference evidence="8" key="1">
    <citation type="submission" date="2016-10" db="EMBL/GenBank/DDBJ databases">
        <authorList>
            <person name="Varghese N."/>
            <person name="Submissions S."/>
        </authorList>
    </citation>
    <scope>NUCLEOTIDE SEQUENCE [LARGE SCALE GENOMIC DNA]</scope>
    <source>
        <strain evidence="8">DSM 22900</strain>
    </source>
</reference>
<dbReference type="AlphaFoldDB" id="A0A1I1HAA2"/>
<dbReference type="Pfam" id="PF04241">
    <property type="entry name" value="DUF423"/>
    <property type="match status" value="1"/>
</dbReference>
<evidence type="ECO:0000313" key="7">
    <source>
        <dbReference type="EMBL" id="SFC20645.1"/>
    </source>
</evidence>
<evidence type="ECO:0000256" key="5">
    <source>
        <dbReference type="ARBA" id="ARBA00023136"/>
    </source>
</evidence>
<feature type="transmembrane region" description="Helical" evidence="6">
    <location>
        <begin position="98"/>
        <end position="122"/>
    </location>
</feature>